<name>A0ABS1EEI0_9BURK</name>
<protein>
    <submittedName>
        <fullName evidence="2">ATP-binding protein</fullName>
    </submittedName>
</protein>
<keyword evidence="2" id="KW-0067">ATP-binding</keyword>
<comment type="caution">
    <text evidence="2">The sequence shown here is derived from an EMBL/GenBank/DDBJ whole genome shotgun (WGS) entry which is preliminary data.</text>
</comment>
<evidence type="ECO:0000259" key="1">
    <source>
        <dbReference type="Pfam" id="PF01935"/>
    </source>
</evidence>
<organism evidence="2 3">
    <name type="scientific">Advenella mandrilli</name>
    <dbReference type="NCBI Taxonomy" id="2800330"/>
    <lineage>
        <taxon>Bacteria</taxon>
        <taxon>Pseudomonadati</taxon>
        <taxon>Pseudomonadota</taxon>
        <taxon>Betaproteobacteria</taxon>
        <taxon>Burkholderiales</taxon>
        <taxon>Alcaligenaceae</taxon>
    </lineage>
</organism>
<evidence type="ECO:0000313" key="3">
    <source>
        <dbReference type="Proteomes" id="UP000635316"/>
    </source>
</evidence>
<dbReference type="SUPFAM" id="SSF52540">
    <property type="entry name" value="P-loop containing nucleoside triphosphate hydrolases"/>
    <property type="match status" value="1"/>
</dbReference>
<keyword evidence="2" id="KW-0547">Nucleotide-binding</keyword>
<sequence>MNFEVVPDLKIGSIVEVTGTAVRVELSGEVTELTRSYQGRVYSIGQIGSIVKVHFGRRIVFGFVTLLRMRSEELIEKGLPIPPEADQRVMEIELFAEGVWKVANNALKFIRGVSTYPLPRQGVYLLTRDESVNLYKSAEGEFHNDKIDPLVPFATYVGAESVSCRANIDKMFGMHCAVLGSTGSGKSGAVAALLHSVLEHKPNSQDICRPRIIVIDPHGEYGQAFGDRAIVYRAYDPIGHDQTQGEPIKLPYWLMSADEFRFLVIGKTEFEATSQNNVLYKALTHARLVAADLVEPAPISYGGEAPNDGSAHDDPRPKQGVDLQDIIEFDRDKPCPFSLDELINHIVYLQGARISKTNVLERVPEGDFTKNFKSILDKLAILRRDMRINFLMTNYDVNSPTLSQILSQFVSEIQLGEENKKDIRILDISGLPNEVAGPLTGMLARLLFQYKLYQTLDERKRDPILLVCEEAHRYVPDRGEAEYATAQVAVRRIAREGRKYGLGLMLVSQRPADVDSTVISQCGTWLVLRLTNQADQQHVARFLPDGLSGMTKVLSNLAQQEAIFVGEGASLPARVRIRNLSNEKLPRSQSAKFAEGWSGQGLSLIDLEVVAKRMSGFE</sequence>
<dbReference type="GO" id="GO:0005524">
    <property type="term" value="F:ATP binding"/>
    <property type="evidence" value="ECO:0007669"/>
    <property type="project" value="UniProtKB-KW"/>
</dbReference>
<dbReference type="PANTHER" id="PTHR42957:SF1">
    <property type="entry name" value="HELICASE MJ1565-RELATED"/>
    <property type="match status" value="1"/>
</dbReference>
<keyword evidence="3" id="KW-1185">Reference proteome</keyword>
<dbReference type="InterPro" id="IPR027417">
    <property type="entry name" value="P-loop_NTPase"/>
</dbReference>
<feature type="domain" description="Helicase HerA central" evidence="1">
    <location>
        <begin position="159"/>
        <end position="443"/>
    </location>
</feature>
<dbReference type="EMBL" id="JAENGP010000011">
    <property type="protein sequence ID" value="MBK1781588.1"/>
    <property type="molecule type" value="Genomic_DNA"/>
</dbReference>
<dbReference type="Proteomes" id="UP000635316">
    <property type="component" value="Unassembled WGS sequence"/>
</dbReference>
<evidence type="ECO:0000313" key="2">
    <source>
        <dbReference type="EMBL" id="MBK1781588.1"/>
    </source>
</evidence>
<dbReference type="Gene3D" id="3.40.50.300">
    <property type="entry name" value="P-loop containing nucleotide triphosphate hydrolases"/>
    <property type="match status" value="2"/>
</dbReference>
<dbReference type="Pfam" id="PF01935">
    <property type="entry name" value="DUF87"/>
    <property type="match status" value="1"/>
</dbReference>
<accession>A0ABS1EEI0</accession>
<dbReference type="PANTHER" id="PTHR42957">
    <property type="entry name" value="HELICASE MJ1565-RELATED"/>
    <property type="match status" value="1"/>
</dbReference>
<reference evidence="2 3" key="1">
    <citation type="submission" date="2020-12" db="EMBL/GenBank/DDBJ databases">
        <authorList>
            <person name="Lu T."/>
            <person name="Wang Q."/>
            <person name="Han X."/>
        </authorList>
    </citation>
    <scope>NUCLEOTIDE SEQUENCE [LARGE SCALE GENOMIC DNA]</scope>
    <source>
        <strain evidence="2 3">WQ 585</strain>
    </source>
</reference>
<dbReference type="InterPro" id="IPR002789">
    <property type="entry name" value="HerA_central"/>
</dbReference>
<dbReference type="InterPro" id="IPR008571">
    <property type="entry name" value="HerA-like"/>
</dbReference>
<proteinExistence type="predicted"/>
<gene>
    <name evidence="2" type="ORF">JHL22_10190</name>
</gene>